<reference evidence="1" key="1">
    <citation type="submission" date="2022-07" db="EMBL/GenBank/DDBJ databases">
        <title>The genome of Lyophyllum shimeji provides insight into the initial evolution of ectomycorrhizal fungal genome.</title>
        <authorList>
            <person name="Kobayashi Y."/>
            <person name="Shibata T."/>
            <person name="Hirakawa H."/>
            <person name="Shigenobu S."/>
            <person name="Nishiyama T."/>
            <person name="Yamada A."/>
            <person name="Hasebe M."/>
            <person name="Kawaguchi M."/>
        </authorList>
    </citation>
    <scope>NUCLEOTIDE SEQUENCE</scope>
    <source>
        <strain evidence="1">AT787</strain>
    </source>
</reference>
<comment type="caution">
    <text evidence="1">The sequence shown here is derived from an EMBL/GenBank/DDBJ whole genome shotgun (WGS) entry which is preliminary data.</text>
</comment>
<dbReference type="AlphaFoldDB" id="A0A9P3URJ2"/>
<accession>A0A9P3URJ2</accession>
<evidence type="ECO:0000313" key="2">
    <source>
        <dbReference type="Proteomes" id="UP001063166"/>
    </source>
</evidence>
<sequence length="144" mass="16308">MPQDRAHVLLRPPVLVDQEKVPPLLSFADLYVCVGPACELCGSAGRVPCGSLTVLTFVYLLSTKLDFTRFPFAALSCRGPANPKSKTNAAILKFIRNLPLPRILQAQQNVVRCRMYRQLNNHTRKVFALQPRFQRRPYRSRSQA</sequence>
<gene>
    <name evidence="1" type="ORF">LshimejAT787_0906100</name>
</gene>
<name>A0A9P3URJ2_LYOSH</name>
<keyword evidence="2" id="KW-1185">Reference proteome</keyword>
<proteinExistence type="predicted"/>
<dbReference type="Proteomes" id="UP001063166">
    <property type="component" value="Unassembled WGS sequence"/>
</dbReference>
<protein>
    <submittedName>
        <fullName evidence="1">Uncharacterized protein</fullName>
    </submittedName>
</protein>
<dbReference type="EMBL" id="BRPK01000009">
    <property type="protein sequence ID" value="GLB41395.1"/>
    <property type="molecule type" value="Genomic_DNA"/>
</dbReference>
<organism evidence="1 2">
    <name type="scientific">Lyophyllum shimeji</name>
    <name type="common">Hon-shimeji</name>
    <name type="synonym">Tricholoma shimeji</name>
    <dbReference type="NCBI Taxonomy" id="47721"/>
    <lineage>
        <taxon>Eukaryota</taxon>
        <taxon>Fungi</taxon>
        <taxon>Dikarya</taxon>
        <taxon>Basidiomycota</taxon>
        <taxon>Agaricomycotina</taxon>
        <taxon>Agaricomycetes</taxon>
        <taxon>Agaricomycetidae</taxon>
        <taxon>Agaricales</taxon>
        <taxon>Tricholomatineae</taxon>
        <taxon>Lyophyllaceae</taxon>
        <taxon>Lyophyllum</taxon>
    </lineage>
</organism>
<evidence type="ECO:0000313" key="1">
    <source>
        <dbReference type="EMBL" id="GLB41395.1"/>
    </source>
</evidence>